<dbReference type="Proteomes" id="UP000183832">
    <property type="component" value="Unassembled WGS sequence"/>
</dbReference>
<gene>
    <name evidence="1" type="ORF">CLUMA_CG003699</name>
</gene>
<dbReference type="EMBL" id="CVRI01000015">
    <property type="protein sequence ID" value="CRK89971.1"/>
    <property type="molecule type" value="Genomic_DNA"/>
</dbReference>
<evidence type="ECO:0000313" key="2">
    <source>
        <dbReference type="Proteomes" id="UP000183832"/>
    </source>
</evidence>
<proteinExistence type="predicted"/>
<keyword evidence="2" id="KW-1185">Reference proteome</keyword>
<name>A0A1J1HPS9_9DIPT</name>
<evidence type="ECO:0000313" key="1">
    <source>
        <dbReference type="EMBL" id="CRK89971.1"/>
    </source>
</evidence>
<accession>A0A1J1HPS9</accession>
<reference evidence="1 2" key="1">
    <citation type="submission" date="2015-04" db="EMBL/GenBank/DDBJ databases">
        <authorList>
            <person name="Syromyatnikov M.Y."/>
            <person name="Popov V.N."/>
        </authorList>
    </citation>
    <scope>NUCLEOTIDE SEQUENCE [LARGE SCALE GENOMIC DNA]</scope>
</reference>
<organism evidence="1 2">
    <name type="scientific">Clunio marinus</name>
    <dbReference type="NCBI Taxonomy" id="568069"/>
    <lineage>
        <taxon>Eukaryota</taxon>
        <taxon>Metazoa</taxon>
        <taxon>Ecdysozoa</taxon>
        <taxon>Arthropoda</taxon>
        <taxon>Hexapoda</taxon>
        <taxon>Insecta</taxon>
        <taxon>Pterygota</taxon>
        <taxon>Neoptera</taxon>
        <taxon>Endopterygota</taxon>
        <taxon>Diptera</taxon>
        <taxon>Nematocera</taxon>
        <taxon>Chironomoidea</taxon>
        <taxon>Chironomidae</taxon>
        <taxon>Clunio</taxon>
    </lineage>
</organism>
<dbReference type="AlphaFoldDB" id="A0A1J1HPS9"/>
<sequence>MSSFNIDSTHGPQAKSREFEKNFNLSTLYGANGTGCVQSYKRFITLLDETERRNNEKEVSTRQMTVKGLGRKDMNHLIVDALRI</sequence>
<protein>
    <submittedName>
        <fullName evidence="1">CLUMA_CG003699, isoform A</fullName>
    </submittedName>
</protein>